<name>A0AAU7YMJ3_9RICK</name>
<sequence>MTFQHLTLESRRKRTSVKHWDGIKRVTHMTPSATQIATMFVQL</sequence>
<evidence type="ECO:0000313" key="1">
    <source>
        <dbReference type="EMBL" id="XCA34811.1"/>
    </source>
</evidence>
<dbReference type="EMBL" id="CP158587">
    <property type="protein sequence ID" value="XCA34811.1"/>
    <property type="molecule type" value="Genomic_DNA"/>
</dbReference>
<dbReference type="AlphaFoldDB" id="A0AAU7YMJ3"/>
<reference evidence="1" key="1">
    <citation type="submission" date="2024-06" db="EMBL/GenBank/DDBJ databases">
        <title>Genome assembly of the Oeneis chryxus ivallda.</title>
        <authorList>
            <person name="MacDonald Z."/>
            <person name="Shaffer H.B."/>
            <person name="Gillespie T."/>
            <person name="Marimuthu M.P.A."/>
            <person name="Nguyen O."/>
            <person name="Fairbairn C.W."/>
            <person name="Seligmann W.E."/>
            <person name="Escalona M."/>
            <person name="Miller C."/>
            <person name="Toffelmier E."/>
        </authorList>
    </citation>
    <scope>NUCLEOTIDE SEQUENCE</scope>
    <source>
        <strain evidence="1">CCGP_102_HBS-TG_Oc004</strain>
    </source>
</reference>
<accession>A0AAU7YMJ3</accession>
<evidence type="ECO:0008006" key="2">
    <source>
        <dbReference type="Google" id="ProtNLM"/>
    </source>
</evidence>
<organism evidence="1">
    <name type="scientific">Wolbachia endosymbiont of Oeneis ivallda</name>
    <dbReference type="NCBI Taxonomy" id="3171168"/>
    <lineage>
        <taxon>Bacteria</taxon>
        <taxon>Pseudomonadati</taxon>
        <taxon>Pseudomonadota</taxon>
        <taxon>Alphaproteobacteria</taxon>
        <taxon>Rickettsiales</taxon>
        <taxon>Anaplasmataceae</taxon>
        <taxon>Wolbachieae</taxon>
        <taxon>Wolbachia</taxon>
    </lineage>
</organism>
<protein>
    <recommendedName>
        <fullName evidence="2">Transposase</fullName>
    </recommendedName>
</protein>
<gene>
    <name evidence="1" type="ORF">ABS861_05535</name>
</gene>
<proteinExistence type="predicted"/>